<keyword evidence="5" id="KW-1185">Reference proteome</keyword>
<keyword evidence="2" id="KW-0812">Transmembrane</keyword>
<dbReference type="InterPro" id="IPR037185">
    <property type="entry name" value="EmrE-like"/>
</dbReference>
<dbReference type="RefSeq" id="WP_203943038.1">
    <property type="nucleotide sequence ID" value="NZ_BOOR01000007.1"/>
</dbReference>
<feature type="transmembrane region" description="Helical" evidence="2">
    <location>
        <begin position="94"/>
        <end position="112"/>
    </location>
</feature>
<evidence type="ECO:0000256" key="1">
    <source>
        <dbReference type="ARBA" id="ARBA00007362"/>
    </source>
</evidence>
<dbReference type="SUPFAM" id="SSF103481">
    <property type="entry name" value="Multidrug resistance efflux transporter EmrE"/>
    <property type="match status" value="2"/>
</dbReference>
<sequence>MFGSLALAAVAALGWGVSDFVAGLWSRRLPVVTVLGWSKVAGMAAAVAVAVVVVGRGEDVPRDGRLWWAVVAGLTSVPAMGLLYLALRKGTMSVVAPVAATSAAVPLLWGVAHGERFSAGDVVGMAAVLTGVTLVSWPRRSRRHAVARPMTASLYAFGAALGFGAFYVMLHQASTVDPGWSAVIVRMVAGVVGAGLLVVFAVGRYVARRRAAAPDPGVATPVHPGLPVHPALNVRPGPEPARRGITAAVVAVAGVGLADASADGAFAFASTLGSLGSAAVLSSLYPAVTVVLSVWLLRERIAGVHAWGVMVALFGGAFLAAG</sequence>
<dbReference type="Proteomes" id="UP000605992">
    <property type="component" value="Unassembled WGS sequence"/>
</dbReference>
<dbReference type="Pfam" id="PF00892">
    <property type="entry name" value="EamA"/>
    <property type="match status" value="2"/>
</dbReference>
<gene>
    <name evidence="4" type="ORF">Pth03_11320</name>
</gene>
<protein>
    <submittedName>
        <fullName evidence="4">Membrane protein</fullName>
    </submittedName>
</protein>
<comment type="similarity">
    <text evidence="1">Belongs to the EamA transporter family.</text>
</comment>
<evidence type="ECO:0000313" key="5">
    <source>
        <dbReference type="Proteomes" id="UP000605992"/>
    </source>
</evidence>
<reference evidence="4" key="1">
    <citation type="submission" date="2021-01" db="EMBL/GenBank/DDBJ databases">
        <title>Whole genome shotgun sequence of Planotetraspora thailandica NBRC 104271.</title>
        <authorList>
            <person name="Komaki H."/>
            <person name="Tamura T."/>
        </authorList>
    </citation>
    <scope>NUCLEOTIDE SEQUENCE</scope>
    <source>
        <strain evidence="4">NBRC 104271</strain>
    </source>
</reference>
<dbReference type="AlphaFoldDB" id="A0A8J3XXB6"/>
<dbReference type="EMBL" id="BOOR01000007">
    <property type="protein sequence ID" value="GII52743.1"/>
    <property type="molecule type" value="Genomic_DNA"/>
</dbReference>
<feature type="domain" description="EamA" evidence="3">
    <location>
        <begin position="249"/>
        <end position="318"/>
    </location>
</feature>
<dbReference type="Gene3D" id="1.10.3730.20">
    <property type="match status" value="1"/>
</dbReference>
<keyword evidence="2" id="KW-0472">Membrane</keyword>
<feature type="transmembrane region" description="Helical" evidence="2">
    <location>
        <begin position="245"/>
        <end position="269"/>
    </location>
</feature>
<evidence type="ECO:0000313" key="4">
    <source>
        <dbReference type="EMBL" id="GII52743.1"/>
    </source>
</evidence>
<evidence type="ECO:0000259" key="3">
    <source>
        <dbReference type="Pfam" id="PF00892"/>
    </source>
</evidence>
<evidence type="ECO:0000256" key="2">
    <source>
        <dbReference type="SAM" id="Phobius"/>
    </source>
</evidence>
<dbReference type="InterPro" id="IPR000620">
    <property type="entry name" value="EamA_dom"/>
</dbReference>
<organism evidence="4 5">
    <name type="scientific">Planotetraspora thailandica</name>
    <dbReference type="NCBI Taxonomy" id="487172"/>
    <lineage>
        <taxon>Bacteria</taxon>
        <taxon>Bacillati</taxon>
        <taxon>Actinomycetota</taxon>
        <taxon>Actinomycetes</taxon>
        <taxon>Streptosporangiales</taxon>
        <taxon>Streptosporangiaceae</taxon>
        <taxon>Planotetraspora</taxon>
    </lineage>
</organism>
<feature type="transmembrane region" description="Helical" evidence="2">
    <location>
        <begin position="118"/>
        <end position="137"/>
    </location>
</feature>
<dbReference type="GO" id="GO:0016020">
    <property type="term" value="C:membrane"/>
    <property type="evidence" value="ECO:0007669"/>
    <property type="project" value="InterPro"/>
</dbReference>
<feature type="transmembrane region" description="Helical" evidence="2">
    <location>
        <begin position="275"/>
        <end position="297"/>
    </location>
</feature>
<comment type="caution">
    <text evidence="4">The sequence shown here is derived from an EMBL/GenBank/DDBJ whole genome shotgun (WGS) entry which is preliminary data.</text>
</comment>
<proteinExistence type="inferred from homology"/>
<keyword evidence="2" id="KW-1133">Transmembrane helix</keyword>
<feature type="transmembrane region" description="Helical" evidence="2">
    <location>
        <begin position="6"/>
        <end position="25"/>
    </location>
</feature>
<feature type="domain" description="EamA" evidence="3">
    <location>
        <begin position="6"/>
        <end position="136"/>
    </location>
</feature>
<name>A0A8J3XXB6_9ACTN</name>
<feature type="transmembrane region" description="Helical" evidence="2">
    <location>
        <begin position="66"/>
        <end position="87"/>
    </location>
</feature>
<accession>A0A8J3XXB6</accession>
<feature type="transmembrane region" description="Helical" evidence="2">
    <location>
        <begin position="304"/>
        <end position="321"/>
    </location>
</feature>
<feature type="transmembrane region" description="Helical" evidence="2">
    <location>
        <begin position="32"/>
        <end position="54"/>
    </location>
</feature>
<feature type="transmembrane region" description="Helical" evidence="2">
    <location>
        <begin position="149"/>
        <end position="170"/>
    </location>
</feature>
<feature type="transmembrane region" description="Helical" evidence="2">
    <location>
        <begin position="182"/>
        <end position="202"/>
    </location>
</feature>